<evidence type="ECO:0000259" key="1">
    <source>
        <dbReference type="Pfam" id="PF13614"/>
    </source>
</evidence>
<dbReference type="RefSeq" id="WP_086482477.1">
    <property type="nucleotide sequence ID" value="NZ_CP034302.1"/>
</dbReference>
<name>A0AAX1G1N0_VIBPH</name>
<dbReference type="InterPro" id="IPR050678">
    <property type="entry name" value="DNA_Partitioning_ATPase"/>
</dbReference>
<accession>A0AAX1G1N0</accession>
<sequence length="418" mass="47872">MSILEKFDQCIERMQDEDVSLQEYINSNSVKSVTDTEVKTGVDRLIYNHALNKTQVVKICGTSMPTFNLVEKRMLEEGRVNEPFIQGQSNMYNRFDLAAFMDEFAVPKYFDNYNPIVVGIANHKGGVGKSTSLRTLATATALDTALNTSVVIVDLDPQGSCGLQGQPRNENDVYLTIADIALRDIQEASPFYTYVEQYGMSPEEVVLAAAIPTHLPNLFIYSAFPDDERFTDYYHSLEESEKDLLLSQLSDFIIPILKEKFGVIYIDSPPQDSPITWSGMKATEILVTPIAPKALDYLSTRNFIRFTRDRIAQLNLQNKIKEWKILPVMVDYNDRTHILTLDRIRRCYTDRLTNNVIEQSELFYAADNLQRTIYDIQKTECRDNKYTSMPKYEQALNSSNSVYREFRSVIQNLAVRGR</sequence>
<evidence type="ECO:0000313" key="2">
    <source>
        <dbReference type="EMBL" id="QHH13236.1"/>
    </source>
</evidence>
<reference evidence="2 3" key="1">
    <citation type="submission" date="2018-12" db="EMBL/GenBank/DDBJ databases">
        <title>Genomic insights into the evolutionary origins and pathogenicity of five Vibrio parahaemolyticus strains isolated from the shrimp with acute hepatopancreatic necrosis disease (AHPND).</title>
        <authorList>
            <person name="Yang Q."/>
            <person name="Dong X."/>
            <person name="Xie G."/>
            <person name="Fu S."/>
            <person name="Zou P."/>
            <person name="Sun J."/>
            <person name="Wang Y."/>
            <person name="Huang J."/>
        </authorList>
    </citation>
    <scope>NUCLEOTIDE SEQUENCE [LARGE SCALE GENOMIC DNA]</scope>
    <source>
        <strain evidence="2 3">20160303005-1</strain>
        <plasmid evidence="3">pvpsd2016-3</plasmid>
    </source>
</reference>
<gene>
    <name evidence="2" type="ORF">EHC69_28685</name>
</gene>
<dbReference type="CDD" id="cd02042">
    <property type="entry name" value="ParAB_family"/>
    <property type="match status" value="1"/>
</dbReference>
<dbReference type="PANTHER" id="PTHR13696:SF98">
    <property type="entry name" value="PLASMID PARTITION PROTEIN A"/>
    <property type="match status" value="1"/>
</dbReference>
<dbReference type="AlphaFoldDB" id="A0AAX1G1N0"/>
<dbReference type="Proteomes" id="UP000464718">
    <property type="component" value="Plasmid pvpsd2016-3"/>
</dbReference>
<dbReference type="EMBL" id="CP034302">
    <property type="protein sequence ID" value="QHH13236.1"/>
    <property type="molecule type" value="Genomic_DNA"/>
</dbReference>
<protein>
    <submittedName>
        <fullName evidence="2">ParA family protein</fullName>
    </submittedName>
</protein>
<dbReference type="Pfam" id="PF13614">
    <property type="entry name" value="AAA_31"/>
    <property type="match status" value="1"/>
</dbReference>
<feature type="domain" description="AAA" evidence="1">
    <location>
        <begin position="117"/>
        <end position="308"/>
    </location>
</feature>
<organism evidence="2 3">
    <name type="scientific">Vibrio parahaemolyticus</name>
    <dbReference type="NCBI Taxonomy" id="670"/>
    <lineage>
        <taxon>Bacteria</taxon>
        <taxon>Pseudomonadati</taxon>
        <taxon>Pseudomonadota</taxon>
        <taxon>Gammaproteobacteria</taxon>
        <taxon>Vibrionales</taxon>
        <taxon>Vibrionaceae</taxon>
        <taxon>Vibrio</taxon>
    </lineage>
</organism>
<dbReference type="InterPro" id="IPR027417">
    <property type="entry name" value="P-loop_NTPase"/>
</dbReference>
<evidence type="ECO:0000313" key="3">
    <source>
        <dbReference type="Proteomes" id="UP000464718"/>
    </source>
</evidence>
<dbReference type="PANTHER" id="PTHR13696">
    <property type="entry name" value="P-LOOP CONTAINING NUCLEOSIDE TRIPHOSPHATE HYDROLASE"/>
    <property type="match status" value="1"/>
</dbReference>
<proteinExistence type="predicted"/>
<dbReference type="Gene3D" id="3.40.50.300">
    <property type="entry name" value="P-loop containing nucleotide triphosphate hydrolases"/>
    <property type="match status" value="1"/>
</dbReference>
<dbReference type="InterPro" id="IPR025669">
    <property type="entry name" value="AAA_dom"/>
</dbReference>
<keyword evidence="2" id="KW-0614">Plasmid</keyword>
<dbReference type="SUPFAM" id="SSF52540">
    <property type="entry name" value="P-loop containing nucleoside triphosphate hydrolases"/>
    <property type="match status" value="1"/>
</dbReference>
<geneLocation type="plasmid" evidence="3">
    <name>pvpsd2016-3</name>
</geneLocation>